<keyword evidence="3" id="KW-1185">Reference proteome</keyword>
<organism evidence="2 3">
    <name type="scientific">Flavobacterium myungsuense</name>
    <dbReference type="NCBI Taxonomy" id="651823"/>
    <lineage>
        <taxon>Bacteria</taxon>
        <taxon>Pseudomonadati</taxon>
        <taxon>Bacteroidota</taxon>
        <taxon>Flavobacteriia</taxon>
        <taxon>Flavobacteriales</taxon>
        <taxon>Flavobacteriaceae</taxon>
        <taxon>Flavobacterium</taxon>
    </lineage>
</organism>
<feature type="transmembrane region" description="Helical" evidence="1">
    <location>
        <begin position="49"/>
        <end position="66"/>
    </location>
</feature>
<evidence type="ECO:0000313" key="2">
    <source>
        <dbReference type="EMBL" id="MFD0985012.1"/>
    </source>
</evidence>
<sequence>MTFKKDPKKRTKNKWLALINIPIQMGVIVFGFSYLGNRLDEKYPNPNDIYVKILTLAGVALSFYNINRQLKDINKSSDE</sequence>
<name>A0ABW3J3L2_9FLAO</name>
<reference evidence="3" key="1">
    <citation type="journal article" date="2019" name="Int. J. Syst. Evol. Microbiol.">
        <title>The Global Catalogue of Microorganisms (GCM) 10K type strain sequencing project: providing services to taxonomists for standard genome sequencing and annotation.</title>
        <authorList>
            <consortium name="The Broad Institute Genomics Platform"/>
            <consortium name="The Broad Institute Genome Sequencing Center for Infectious Disease"/>
            <person name="Wu L."/>
            <person name="Ma J."/>
        </authorList>
    </citation>
    <scope>NUCLEOTIDE SEQUENCE [LARGE SCALE GENOMIC DNA]</scope>
    <source>
        <strain evidence="3">CECT 7649</strain>
    </source>
</reference>
<accession>A0ABW3J3L2</accession>
<proteinExistence type="predicted"/>
<dbReference type="Proteomes" id="UP001597051">
    <property type="component" value="Unassembled WGS sequence"/>
</dbReference>
<keyword evidence="1" id="KW-0812">Transmembrane</keyword>
<dbReference type="RefSeq" id="WP_379757651.1">
    <property type="nucleotide sequence ID" value="NZ_JBHSYB010000027.1"/>
</dbReference>
<evidence type="ECO:0000256" key="1">
    <source>
        <dbReference type="SAM" id="Phobius"/>
    </source>
</evidence>
<dbReference type="EMBL" id="JBHTIZ010000026">
    <property type="protein sequence ID" value="MFD0985012.1"/>
    <property type="molecule type" value="Genomic_DNA"/>
</dbReference>
<evidence type="ECO:0000313" key="3">
    <source>
        <dbReference type="Proteomes" id="UP001597051"/>
    </source>
</evidence>
<comment type="caution">
    <text evidence="2">The sequence shown here is derived from an EMBL/GenBank/DDBJ whole genome shotgun (WGS) entry which is preliminary data.</text>
</comment>
<keyword evidence="1" id="KW-0472">Membrane</keyword>
<feature type="transmembrane region" description="Helical" evidence="1">
    <location>
        <begin position="15"/>
        <end position="37"/>
    </location>
</feature>
<dbReference type="Pfam" id="PF09527">
    <property type="entry name" value="ATPase_gene1"/>
    <property type="match status" value="1"/>
</dbReference>
<dbReference type="InterPro" id="IPR032820">
    <property type="entry name" value="ATPase_put"/>
</dbReference>
<protein>
    <submittedName>
        <fullName evidence="2">AtpZ/AtpI family protein</fullName>
    </submittedName>
</protein>
<keyword evidence="1" id="KW-1133">Transmembrane helix</keyword>
<gene>
    <name evidence="2" type="ORF">ACFQ0S_11060</name>
</gene>